<dbReference type="InterPro" id="IPR036331">
    <property type="entry name" value="Chagasin-like_sf"/>
</dbReference>
<dbReference type="HOGENOM" id="CLU_081758_0_0_2"/>
<dbReference type="InterPro" id="IPR052781">
    <property type="entry name" value="Cys_protease_inhibitor_I42"/>
</dbReference>
<protein>
    <recommendedName>
        <fullName evidence="3">Proteinase inhibitor I42 chagasin domain-containing protein</fullName>
    </recommendedName>
</protein>
<feature type="domain" description="Proteinase inhibitor I42 chagasin" evidence="3">
    <location>
        <begin position="243"/>
        <end position="333"/>
    </location>
</feature>
<accession>A0A0E3SA65</accession>
<dbReference type="STRING" id="1434110.MSHOH_0054"/>
<dbReference type="PANTHER" id="PTHR36530:SF1">
    <property type="entry name" value="AMOEBIASIN-1"/>
    <property type="match status" value="1"/>
</dbReference>
<name>A0A0E3SA65_9EURY</name>
<reference evidence="4 5" key="1">
    <citation type="submission" date="2014-07" db="EMBL/GenBank/DDBJ databases">
        <title>Methanogenic archaea and the global carbon cycle.</title>
        <authorList>
            <person name="Henriksen J.R."/>
            <person name="Luke J."/>
            <person name="Reinhart S."/>
            <person name="Benedict M.N."/>
            <person name="Youngblut N.D."/>
            <person name="Metcalf M.E."/>
            <person name="Whitaker R.J."/>
            <person name="Metcalf W.W."/>
        </authorList>
    </citation>
    <scope>NUCLEOTIDE SEQUENCE [LARGE SCALE GENOMIC DNA]</scope>
    <source>
        <strain evidence="4 5">HB-1</strain>
    </source>
</reference>
<dbReference type="Pfam" id="PF09394">
    <property type="entry name" value="Inhibitor_I42"/>
    <property type="match status" value="1"/>
</dbReference>
<keyword evidence="1" id="KW-0646">Protease inhibitor</keyword>
<dbReference type="Gene3D" id="2.60.40.2020">
    <property type="match status" value="1"/>
</dbReference>
<dbReference type="KEGG" id="mhor:MSHOH_0054"/>
<dbReference type="AlphaFoldDB" id="A0A0E3SA65"/>
<dbReference type="GO" id="GO:0004869">
    <property type="term" value="F:cysteine-type endopeptidase inhibitor activity"/>
    <property type="evidence" value="ECO:0007669"/>
    <property type="project" value="UniProtKB-KW"/>
</dbReference>
<evidence type="ECO:0000259" key="3">
    <source>
        <dbReference type="Pfam" id="PF09394"/>
    </source>
</evidence>
<gene>
    <name evidence="4" type="ORF">MSHOH_0054</name>
</gene>
<dbReference type="PATRIC" id="fig|1434110.4.peg.61"/>
<sequence length="336" mass="37452">MSQPVKAVLFYLSFNPQFTSILELKLRTEPKLKQRINSNRIIFSSVKRNKRETMKGKINENHVINIRSAKTVKLMAVLFLIFTIALSGCVDNGQNNTDNETEGPGSQNTSGQEYIYGMANVESIDVLILESFPVQIYVIAEGYLPDGCTEINEIKTEREGNQFNINITTKRPKDAICTQAIENFRETIPLEVQGLSAGNYTVNVNGVNGSFELAVDNTLEETPNSMPTEQVITEAANGTNITLEKGETFYLRLEENPTTGYSWELNLSQGLDNVSGTYYPPESKEGEQPLVGAGGVHLWEIKAMAEGTQQVTAVYRRSWENETGTEDRFTLNVEVV</sequence>
<proteinExistence type="predicted"/>
<dbReference type="SUPFAM" id="SSF141066">
    <property type="entry name" value="ICP-like"/>
    <property type="match status" value="1"/>
</dbReference>
<keyword evidence="2" id="KW-0789">Thiol protease inhibitor</keyword>
<dbReference type="EMBL" id="CP009516">
    <property type="protein sequence ID" value="AKB76537.1"/>
    <property type="molecule type" value="Genomic_DNA"/>
</dbReference>
<organism evidence="4 5">
    <name type="scientific">Methanosarcina horonobensis HB-1 = JCM 15518</name>
    <dbReference type="NCBI Taxonomy" id="1434110"/>
    <lineage>
        <taxon>Archaea</taxon>
        <taxon>Methanobacteriati</taxon>
        <taxon>Methanobacteriota</taxon>
        <taxon>Stenosarchaea group</taxon>
        <taxon>Methanomicrobia</taxon>
        <taxon>Methanosarcinales</taxon>
        <taxon>Methanosarcinaceae</taxon>
        <taxon>Methanosarcina</taxon>
    </lineage>
</organism>
<dbReference type="Proteomes" id="UP000033101">
    <property type="component" value="Chromosome"/>
</dbReference>
<evidence type="ECO:0000313" key="5">
    <source>
        <dbReference type="Proteomes" id="UP000033101"/>
    </source>
</evidence>
<dbReference type="PANTHER" id="PTHR36530">
    <property type="entry name" value="INHIBITOR OF CYSTEINE PEPTIDASE"/>
    <property type="match status" value="1"/>
</dbReference>
<evidence type="ECO:0000256" key="2">
    <source>
        <dbReference type="ARBA" id="ARBA00022704"/>
    </source>
</evidence>
<dbReference type="InterPro" id="IPR018990">
    <property type="entry name" value="Prot_inh_I42_chagasin"/>
</dbReference>
<keyword evidence="5" id="KW-1185">Reference proteome</keyword>
<evidence type="ECO:0000256" key="1">
    <source>
        <dbReference type="ARBA" id="ARBA00022690"/>
    </source>
</evidence>
<evidence type="ECO:0000313" key="4">
    <source>
        <dbReference type="EMBL" id="AKB76537.1"/>
    </source>
</evidence>